<evidence type="ECO:0000256" key="10">
    <source>
        <dbReference type="ARBA" id="ARBA00048802"/>
    </source>
</evidence>
<dbReference type="Gene3D" id="3.20.20.70">
    <property type="entry name" value="Aldolase class I"/>
    <property type="match status" value="1"/>
</dbReference>
<dbReference type="GO" id="GO:0050660">
    <property type="term" value="F:flavin adenine dinucleotide binding"/>
    <property type="evidence" value="ECO:0007669"/>
    <property type="project" value="InterPro"/>
</dbReference>
<feature type="domain" description="DUS-like FMN-binding" evidence="14">
    <location>
        <begin position="13"/>
        <end position="300"/>
    </location>
</feature>
<dbReference type="InterPro" id="IPR001269">
    <property type="entry name" value="DUS_fam"/>
</dbReference>
<dbReference type="GO" id="GO:0000049">
    <property type="term" value="F:tRNA binding"/>
    <property type="evidence" value="ECO:0007669"/>
    <property type="project" value="UniProtKB-KW"/>
</dbReference>
<keyword evidence="7" id="KW-0694">RNA-binding</keyword>
<keyword evidence="8 11" id="KW-0560">Oxidoreductase</keyword>
<comment type="cofactor">
    <cofactor evidence="11 13">
        <name>FMN</name>
        <dbReference type="ChEBI" id="CHEBI:58210"/>
    </cofactor>
</comment>
<dbReference type="Gene3D" id="1.10.1200.80">
    <property type="entry name" value="Putative flavin oxidoreducatase, domain 2"/>
    <property type="match status" value="1"/>
</dbReference>
<dbReference type="GO" id="GO:0017150">
    <property type="term" value="F:tRNA dihydrouridine synthase activity"/>
    <property type="evidence" value="ECO:0007669"/>
    <property type="project" value="InterPro"/>
</dbReference>
<evidence type="ECO:0000256" key="8">
    <source>
        <dbReference type="ARBA" id="ARBA00023002"/>
    </source>
</evidence>
<comment type="catalytic activity">
    <reaction evidence="9">
        <text>a 5,6-dihydrouridine in tRNA + NADP(+) = a uridine in tRNA + NADPH + H(+)</text>
        <dbReference type="Rhea" id="RHEA:23624"/>
        <dbReference type="Rhea" id="RHEA-COMP:13339"/>
        <dbReference type="Rhea" id="RHEA-COMP:13887"/>
        <dbReference type="ChEBI" id="CHEBI:15378"/>
        <dbReference type="ChEBI" id="CHEBI:57783"/>
        <dbReference type="ChEBI" id="CHEBI:58349"/>
        <dbReference type="ChEBI" id="CHEBI:65315"/>
        <dbReference type="ChEBI" id="CHEBI:74443"/>
    </reaction>
</comment>
<dbReference type="STRING" id="688269.Theth_1659"/>
<evidence type="ECO:0000313" key="15">
    <source>
        <dbReference type="EMBL" id="AEH51707.1"/>
    </source>
</evidence>
<gene>
    <name evidence="15" type="ORF">Theth_1659</name>
</gene>
<evidence type="ECO:0000256" key="11">
    <source>
        <dbReference type="PIRNR" id="PIRNR006621"/>
    </source>
</evidence>
<dbReference type="HOGENOM" id="CLU_013299_0_3_0"/>
<keyword evidence="5 11" id="KW-0819">tRNA processing</keyword>
<evidence type="ECO:0000256" key="9">
    <source>
        <dbReference type="ARBA" id="ARBA00048205"/>
    </source>
</evidence>
<dbReference type="EC" id="1.3.1.-" evidence="11"/>
<name>F7YVP2_9THEM</name>
<protein>
    <recommendedName>
        <fullName evidence="11">tRNA-dihydrouridine synthase</fullName>
        <ecNumber evidence="11">1.3.1.-</ecNumber>
    </recommendedName>
</protein>
<dbReference type="AlphaFoldDB" id="F7YVP2"/>
<comment type="similarity">
    <text evidence="11">Belongs to the dus family.</text>
</comment>
<keyword evidence="16" id="KW-1185">Reference proteome</keyword>
<keyword evidence="2" id="KW-0820">tRNA-binding</keyword>
<keyword evidence="6" id="KW-0521">NADP</keyword>
<feature type="active site" description="Proton donor" evidence="12">
    <location>
        <position position="97"/>
    </location>
</feature>
<evidence type="ECO:0000256" key="6">
    <source>
        <dbReference type="ARBA" id="ARBA00022857"/>
    </source>
</evidence>
<sequence precursor="true">MSSNFEYPGKIGLAPMAGITSRPFRKICSLWGAEFSYTEMISAESVLRAFKVVQKMLPDEEEKNVAVQLFGNDPNRMAQAAKVVEPFACWININAACPAKKVLKKGSGGALLKDLERLKAIISAVKNAVQRPVTVKVRIGFEENELEKIMQVCIDAGADGVEVHGRTVEQGYGGKAIWDLKLDQYEVATVISGDIYEPQDVEKALSISGAQAVLIARGALRKPWIFAQLKGKNPTVEEIKNMFLLHLKMLIDLEGPRSFYKLRQFVAGYTHGMPGARMFRERFMLANSPEEQQQLINEFFNQLLMNNQENEVVKPIEELSKEV</sequence>
<dbReference type="SUPFAM" id="SSF51395">
    <property type="entry name" value="FMN-linked oxidoreductases"/>
    <property type="match status" value="1"/>
</dbReference>
<evidence type="ECO:0000256" key="13">
    <source>
        <dbReference type="PIRSR" id="PIRSR006621-2"/>
    </source>
</evidence>
<dbReference type="eggNOG" id="COG0042">
    <property type="taxonomic scope" value="Bacteria"/>
</dbReference>
<feature type="binding site" evidence="13">
    <location>
        <begin position="216"/>
        <end position="217"/>
    </location>
    <ligand>
        <name>FMN</name>
        <dbReference type="ChEBI" id="CHEBI:58210"/>
    </ligand>
</feature>
<dbReference type="PATRIC" id="fig|688269.3.peg.1706"/>
<feature type="binding site" evidence="13">
    <location>
        <begin position="15"/>
        <end position="17"/>
    </location>
    <ligand>
        <name>FMN</name>
        <dbReference type="ChEBI" id="CHEBI:58210"/>
    </ligand>
</feature>
<evidence type="ECO:0000256" key="1">
    <source>
        <dbReference type="ARBA" id="ARBA00002790"/>
    </source>
</evidence>
<evidence type="ECO:0000256" key="5">
    <source>
        <dbReference type="ARBA" id="ARBA00022694"/>
    </source>
</evidence>
<evidence type="ECO:0000256" key="3">
    <source>
        <dbReference type="ARBA" id="ARBA00022630"/>
    </source>
</evidence>
<accession>F7YVP2</accession>
<proteinExistence type="inferred from homology"/>
<feature type="binding site" evidence="13">
    <location>
        <position position="136"/>
    </location>
    <ligand>
        <name>FMN</name>
        <dbReference type="ChEBI" id="CHEBI:58210"/>
    </ligand>
</feature>
<dbReference type="Proteomes" id="UP000006804">
    <property type="component" value="Chromosome"/>
</dbReference>
<dbReference type="KEGG" id="tta:Theth_1659"/>
<evidence type="ECO:0000256" key="4">
    <source>
        <dbReference type="ARBA" id="ARBA00022643"/>
    </source>
</evidence>
<dbReference type="PIRSF" id="PIRSF006621">
    <property type="entry name" value="Dus"/>
    <property type="match status" value="1"/>
</dbReference>
<comment type="catalytic activity">
    <reaction evidence="10">
        <text>a 5,6-dihydrouridine in tRNA + NAD(+) = a uridine in tRNA + NADH + H(+)</text>
        <dbReference type="Rhea" id="RHEA:54452"/>
        <dbReference type="Rhea" id="RHEA-COMP:13339"/>
        <dbReference type="Rhea" id="RHEA-COMP:13887"/>
        <dbReference type="ChEBI" id="CHEBI:15378"/>
        <dbReference type="ChEBI" id="CHEBI:57540"/>
        <dbReference type="ChEBI" id="CHEBI:57945"/>
        <dbReference type="ChEBI" id="CHEBI:65315"/>
        <dbReference type="ChEBI" id="CHEBI:74443"/>
    </reaction>
</comment>
<evidence type="ECO:0000256" key="2">
    <source>
        <dbReference type="ARBA" id="ARBA00022555"/>
    </source>
</evidence>
<dbReference type="InterPro" id="IPR035587">
    <property type="entry name" value="DUS-like_FMN-bd"/>
</dbReference>
<comment type="function">
    <text evidence="1 11">Catalyzes the synthesis of 5,6-dihydrouridine (D), a modified base found in the D-loop of most tRNAs, via the reduction of the C5-C6 double bond in target uridines.</text>
</comment>
<evidence type="ECO:0000256" key="7">
    <source>
        <dbReference type="ARBA" id="ARBA00022884"/>
    </source>
</evidence>
<keyword evidence="4 11" id="KW-0288">FMN</keyword>
<dbReference type="Pfam" id="PF01207">
    <property type="entry name" value="Dus"/>
    <property type="match status" value="1"/>
</dbReference>
<feature type="binding site" evidence="13">
    <location>
        <position position="164"/>
    </location>
    <ligand>
        <name>FMN</name>
        <dbReference type="ChEBI" id="CHEBI:58210"/>
    </ligand>
</feature>
<reference evidence="15 16" key="1">
    <citation type="submission" date="2010-11" db="EMBL/GenBank/DDBJ databases">
        <title>The complete genome of Thermotoga thermarum DSM 5069.</title>
        <authorList>
            <consortium name="US DOE Joint Genome Institute (JGI-PGF)"/>
            <person name="Lucas S."/>
            <person name="Copeland A."/>
            <person name="Lapidus A."/>
            <person name="Bruce D."/>
            <person name="Goodwin L."/>
            <person name="Pitluck S."/>
            <person name="Kyrpides N."/>
            <person name="Mavromatis K."/>
            <person name="Ivanova N."/>
            <person name="Zeytun A."/>
            <person name="Brettin T."/>
            <person name="Detter J.C."/>
            <person name="Tapia R."/>
            <person name="Han C."/>
            <person name="Land M."/>
            <person name="Hauser L."/>
            <person name="Markowitz V."/>
            <person name="Cheng J.-F."/>
            <person name="Hugenholtz P."/>
            <person name="Woyke T."/>
            <person name="Wu D."/>
            <person name="Spring S."/>
            <person name="Schroeder M."/>
            <person name="Brambilla E."/>
            <person name="Klenk H.-P."/>
            <person name="Eisen J.A."/>
        </authorList>
    </citation>
    <scope>NUCLEOTIDE SEQUENCE [LARGE SCALE GENOMIC DNA]</scope>
    <source>
        <strain evidence="15 16">DSM 5069</strain>
    </source>
</reference>
<dbReference type="InterPro" id="IPR024036">
    <property type="entry name" value="tRNA-dHydroUridine_Synthase_C"/>
</dbReference>
<dbReference type="InterPro" id="IPR013785">
    <property type="entry name" value="Aldolase_TIM"/>
</dbReference>
<organism evidence="15 16">
    <name type="scientific">Pseudothermotoga thermarum DSM 5069</name>
    <dbReference type="NCBI Taxonomy" id="688269"/>
    <lineage>
        <taxon>Bacteria</taxon>
        <taxon>Thermotogati</taxon>
        <taxon>Thermotogota</taxon>
        <taxon>Thermotogae</taxon>
        <taxon>Thermotogales</taxon>
        <taxon>Thermotogaceae</taxon>
        <taxon>Pseudothermotoga</taxon>
    </lineage>
</organism>
<keyword evidence="3 11" id="KW-0285">Flavoprotein</keyword>
<evidence type="ECO:0000256" key="12">
    <source>
        <dbReference type="PIRSR" id="PIRSR006621-1"/>
    </source>
</evidence>
<keyword evidence="13" id="KW-0547">Nucleotide-binding</keyword>
<dbReference type="PANTHER" id="PTHR45846">
    <property type="entry name" value="TRNA-DIHYDROURIDINE(47) SYNTHASE [NAD(P)(+)]-LIKE"/>
    <property type="match status" value="1"/>
</dbReference>
<dbReference type="PANTHER" id="PTHR45846:SF1">
    <property type="entry name" value="TRNA-DIHYDROURIDINE(47) SYNTHASE [NAD(P)(+)]-LIKE"/>
    <property type="match status" value="1"/>
</dbReference>
<dbReference type="CDD" id="cd02801">
    <property type="entry name" value="DUS_like_FMN"/>
    <property type="match status" value="1"/>
</dbReference>
<evidence type="ECO:0000313" key="16">
    <source>
        <dbReference type="Proteomes" id="UP000006804"/>
    </source>
</evidence>
<evidence type="ECO:0000259" key="14">
    <source>
        <dbReference type="Pfam" id="PF01207"/>
    </source>
</evidence>
<dbReference type="EMBL" id="CP002351">
    <property type="protein sequence ID" value="AEH51707.1"/>
    <property type="molecule type" value="Genomic_DNA"/>
</dbReference>
<feature type="binding site" evidence="13">
    <location>
        <position position="68"/>
    </location>
    <ligand>
        <name>FMN</name>
        <dbReference type="ChEBI" id="CHEBI:58210"/>
    </ligand>
</feature>